<protein>
    <submittedName>
        <fullName evidence="3">Zinc finger BED domain-containing protein DAYSLEEPER</fullName>
    </submittedName>
</protein>
<dbReference type="InterPro" id="IPR012337">
    <property type="entry name" value="RNaseH-like_sf"/>
</dbReference>
<evidence type="ECO:0000313" key="3">
    <source>
        <dbReference type="EMBL" id="KAL1214142.1"/>
    </source>
</evidence>
<dbReference type="EMBL" id="JBANAX010000322">
    <property type="protein sequence ID" value="KAL1214142.1"/>
    <property type="molecule type" value="Genomic_DNA"/>
</dbReference>
<organism evidence="3 4">
    <name type="scientific">Cardamine amara subsp. amara</name>
    <dbReference type="NCBI Taxonomy" id="228776"/>
    <lineage>
        <taxon>Eukaryota</taxon>
        <taxon>Viridiplantae</taxon>
        <taxon>Streptophyta</taxon>
        <taxon>Embryophyta</taxon>
        <taxon>Tracheophyta</taxon>
        <taxon>Spermatophyta</taxon>
        <taxon>Magnoliopsida</taxon>
        <taxon>eudicotyledons</taxon>
        <taxon>Gunneridae</taxon>
        <taxon>Pentapetalae</taxon>
        <taxon>rosids</taxon>
        <taxon>malvids</taxon>
        <taxon>Brassicales</taxon>
        <taxon>Brassicaceae</taxon>
        <taxon>Cardamineae</taxon>
        <taxon>Cardamine</taxon>
    </lineage>
</organism>
<name>A0ABD1B598_CARAN</name>
<dbReference type="PANTHER" id="PTHR23272">
    <property type="entry name" value="BED FINGER-RELATED"/>
    <property type="match status" value="1"/>
</dbReference>
<dbReference type="Proteomes" id="UP001558713">
    <property type="component" value="Unassembled WGS sequence"/>
</dbReference>
<sequence length="217" mass="24693">MMEPMIDKFDKYWEDFSDILAIAAVLDPRLKFAFLEYCYNTLDPSTSKSNLAHVRSKMVQLFGAYERNTSNSTSTTSQVPREDIPCGYSGFYSYYSPKTGVGIGKSPLDTYLDEHVLDMVTFRSLNVVAYWKDNSSHFKELASMACDVLSIPLTIVASESCFSIGSRVLNKYRSSLLPINVQVLICARNWIQSFQEIGEEFEFIEEEGENESENRVI</sequence>
<evidence type="ECO:0000259" key="2">
    <source>
        <dbReference type="Pfam" id="PF14372"/>
    </source>
</evidence>
<proteinExistence type="predicted"/>
<feature type="domain" description="hAT-like transposase RNase-H fold" evidence="2">
    <location>
        <begin position="1"/>
        <end position="65"/>
    </location>
</feature>
<dbReference type="PANTHER" id="PTHR23272:SF166">
    <property type="entry name" value="ZINC FINGER BED DOMAIN-CONTAINING PROTEIN RICESLEEPER 2-LIKE ISOFORM X1"/>
    <property type="match status" value="1"/>
</dbReference>
<evidence type="ECO:0000259" key="1">
    <source>
        <dbReference type="Pfam" id="PF05699"/>
    </source>
</evidence>
<dbReference type="InterPro" id="IPR025525">
    <property type="entry name" value="hAT-like_transposase_RNase-H"/>
</dbReference>
<accession>A0ABD1B598</accession>
<evidence type="ECO:0000313" key="4">
    <source>
        <dbReference type="Proteomes" id="UP001558713"/>
    </source>
</evidence>
<comment type="caution">
    <text evidence="3">The sequence shown here is derived from an EMBL/GenBank/DDBJ whole genome shotgun (WGS) entry which is preliminary data.</text>
</comment>
<dbReference type="AlphaFoldDB" id="A0ABD1B598"/>
<dbReference type="SUPFAM" id="SSF53098">
    <property type="entry name" value="Ribonuclease H-like"/>
    <property type="match status" value="1"/>
</dbReference>
<reference evidence="3 4" key="1">
    <citation type="submission" date="2024-04" db="EMBL/GenBank/DDBJ databases">
        <title>Genome assembly C_amara_ONT_v2.</title>
        <authorList>
            <person name="Yant L."/>
            <person name="Moore C."/>
            <person name="Slenker M."/>
        </authorList>
    </citation>
    <scope>NUCLEOTIDE SEQUENCE [LARGE SCALE GENOMIC DNA]</scope>
    <source>
        <tissue evidence="3">Leaf</tissue>
    </source>
</reference>
<keyword evidence="4" id="KW-1185">Reference proteome</keyword>
<dbReference type="Pfam" id="PF05699">
    <property type="entry name" value="Dimer_Tnp_hAT"/>
    <property type="match status" value="1"/>
</dbReference>
<dbReference type="InterPro" id="IPR008906">
    <property type="entry name" value="HATC_C_dom"/>
</dbReference>
<feature type="domain" description="HAT C-terminal dimerisation" evidence="1">
    <location>
        <begin position="108"/>
        <end position="191"/>
    </location>
</feature>
<dbReference type="Pfam" id="PF14372">
    <property type="entry name" value="hAT-like_RNase-H"/>
    <property type="match status" value="1"/>
</dbReference>
<gene>
    <name evidence="3" type="ORF">V5N11_005701</name>
</gene>